<name>A0ABX8RUU4_NOCIO</name>
<accession>A0ABX8RUU4</accession>
<evidence type="ECO:0000313" key="3">
    <source>
        <dbReference type="EMBL" id="QXN93056.1"/>
    </source>
</evidence>
<reference evidence="3 4" key="1">
    <citation type="submission" date="2021-07" db="EMBL/GenBank/DDBJ databases">
        <title>Whole Genome Sequence of Nocardia Iowensis.</title>
        <authorList>
            <person name="Lamm A."/>
            <person name="Collins-Fairclough A.M."/>
            <person name="Bunk B."/>
            <person name="Sproer C."/>
        </authorList>
    </citation>
    <scope>NUCLEOTIDE SEQUENCE [LARGE SCALE GENOMIC DNA]</scope>
    <source>
        <strain evidence="3 4">NRRL 5646</strain>
    </source>
</reference>
<dbReference type="InterPro" id="IPR024412">
    <property type="entry name" value="Lsr2_dim_dom"/>
</dbReference>
<evidence type="ECO:0000313" key="4">
    <source>
        <dbReference type="Proteomes" id="UP000694257"/>
    </source>
</evidence>
<keyword evidence="4" id="KW-1185">Reference proteome</keyword>
<gene>
    <name evidence="3" type="ORF">KV110_08110</name>
</gene>
<dbReference type="Pfam" id="PF11774">
    <property type="entry name" value="Lsr2"/>
    <property type="match status" value="1"/>
</dbReference>
<dbReference type="Proteomes" id="UP000694257">
    <property type="component" value="Chromosome"/>
</dbReference>
<protein>
    <submittedName>
        <fullName evidence="3">Lsr2 family protein</fullName>
    </submittedName>
</protein>
<feature type="domain" description="Lsr2 DNA-binding" evidence="2">
    <location>
        <begin position="74"/>
        <end position="109"/>
    </location>
</feature>
<sequence>MARKVVVTLVDDFDGESQAEETVMFAVDGVGYELDLSVLNASKLRGVFEEWTPHARKVGRVPRGKNGTVRPAGDRAQTAAIRDWAKQSGIEVSSRGRVSAEVVEAYTKANA</sequence>
<dbReference type="InterPro" id="IPR055370">
    <property type="entry name" value="Lsr2_DNA-bd"/>
</dbReference>
<evidence type="ECO:0000259" key="2">
    <source>
        <dbReference type="Pfam" id="PF23359"/>
    </source>
</evidence>
<dbReference type="EMBL" id="CP078145">
    <property type="protein sequence ID" value="QXN93056.1"/>
    <property type="molecule type" value="Genomic_DNA"/>
</dbReference>
<organism evidence="3 4">
    <name type="scientific">Nocardia iowensis</name>
    <dbReference type="NCBI Taxonomy" id="204891"/>
    <lineage>
        <taxon>Bacteria</taxon>
        <taxon>Bacillati</taxon>
        <taxon>Actinomycetota</taxon>
        <taxon>Actinomycetes</taxon>
        <taxon>Mycobacteriales</taxon>
        <taxon>Nocardiaceae</taxon>
        <taxon>Nocardia</taxon>
    </lineage>
</organism>
<evidence type="ECO:0000259" key="1">
    <source>
        <dbReference type="Pfam" id="PF11774"/>
    </source>
</evidence>
<dbReference type="Pfam" id="PF23359">
    <property type="entry name" value="Lsr2_DNA-bd"/>
    <property type="match status" value="1"/>
</dbReference>
<proteinExistence type="predicted"/>
<dbReference type="RefSeq" id="WP_218474783.1">
    <property type="nucleotide sequence ID" value="NZ_BAABJN010000001.1"/>
</dbReference>
<feature type="domain" description="Lsr2 dimerization" evidence="1">
    <location>
        <begin position="1"/>
        <end position="59"/>
    </location>
</feature>